<dbReference type="Proteomes" id="UP001438953">
    <property type="component" value="Unassembled WGS sequence"/>
</dbReference>
<proteinExistence type="predicted"/>
<name>A0ABV1SJZ1_9RHOB</name>
<feature type="signal peptide" evidence="1">
    <location>
        <begin position="1"/>
        <end position="23"/>
    </location>
</feature>
<dbReference type="PANTHER" id="PTHR47628:SF1">
    <property type="entry name" value="ALIPHATIC AMIDASE EXPRESSION-REGULATING PROTEIN"/>
    <property type="match status" value="1"/>
</dbReference>
<keyword evidence="3" id="KW-1185">Reference proteome</keyword>
<protein>
    <submittedName>
        <fullName evidence="2">Urea ABC transporter substrate-binding protein</fullName>
    </submittedName>
</protein>
<dbReference type="CDD" id="cd06355">
    <property type="entry name" value="PBP1_FmdD-like"/>
    <property type="match status" value="1"/>
</dbReference>
<organism evidence="2 3">
    <name type="scientific">Thioclava kandeliae</name>
    <dbReference type="NCBI Taxonomy" id="3070818"/>
    <lineage>
        <taxon>Bacteria</taxon>
        <taxon>Pseudomonadati</taxon>
        <taxon>Pseudomonadota</taxon>
        <taxon>Alphaproteobacteria</taxon>
        <taxon>Rhodobacterales</taxon>
        <taxon>Paracoccaceae</taxon>
        <taxon>Thioclava</taxon>
    </lineage>
</organism>
<dbReference type="Gene3D" id="3.40.50.2300">
    <property type="match status" value="2"/>
</dbReference>
<dbReference type="EMBL" id="JAYWLC010000012">
    <property type="protein sequence ID" value="MER5172829.1"/>
    <property type="molecule type" value="Genomic_DNA"/>
</dbReference>
<feature type="chain" id="PRO_5046789145" evidence="1">
    <location>
        <begin position="24"/>
        <end position="398"/>
    </location>
</feature>
<dbReference type="InterPro" id="IPR028082">
    <property type="entry name" value="Peripla_BP_I"/>
</dbReference>
<evidence type="ECO:0000313" key="3">
    <source>
        <dbReference type="Proteomes" id="UP001438953"/>
    </source>
</evidence>
<sequence>MKKTNLTIAALAFGAASAHGALAEDTVNVGVLQSLSGTMAISEVTVKNAEVMAIDEINAAGGVMGHQIKAVVEDGASDPAIFAQKATKLIENDDVVTVFGGWTSASRKAMLPVFERTDNLLWYPVQFEGNECSANIMYSGAQPNQQILPAYEWAKAEGDKSFFLVGSDYVFPRTANLIVKKHIEKDGLTMAGEEYVPLGGTDFSAVVAKIRAAKPDIILNTLNGDSNVSFFKQLAASGITLEDTPVMSFSIAEQEAQAMGTSLVAGSYAAWNYFETLPGDANAKFVEAYRAKYGADAAITDPMLHGYLDVYAWKAAVEKAGSFETDAVRKAAVDLDVATPMGDVAFAPNQSLTQTAYVGKLDENGKFDIVWKSEGEITPEPYDALTFPGKSCDLSATN</sequence>
<dbReference type="InterPro" id="IPR000709">
    <property type="entry name" value="Leu_Ile_Val-bd"/>
</dbReference>
<accession>A0ABV1SJZ1</accession>
<keyword evidence="1" id="KW-0732">Signal</keyword>
<dbReference type="Pfam" id="PF13433">
    <property type="entry name" value="Peripla_BP_5"/>
    <property type="match status" value="1"/>
</dbReference>
<evidence type="ECO:0000256" key="1">
    <source>
        <dbReference type="SAM" id="SignalP"/>
    </source>
</evidence>
<comment type="caution">
    <text evidence="2">The sequence shown here is derived from an EMBL/GenBank/DDBJ whole genome shotgun (WGS) entry which is preliminary data.</text>
</comment>
<dbReference type="InterPro" id="IPR017777">
    <property type="entry name" value="ABC_urea-bd_UrtA"/>
</dbReference>
<evidence type="ECO:0000313" key="2">
    <source>
        <dbReference type="EMBL" id="MER5172829.1"/>
    </source>
</evidence>
<dbReference type="PRINTS" id="PR00337">
    <property type="entry name" value="LEUILEVALBP"/>
</dbReference>
<gene>
    <name evidence="2" type="primary">urtA</name>
    <name evidence="2" type="ORF">VSX56_13715</name>
</gene>
<dbReference type="PANTHER" id="PTHR47628">
    <property type="match status" value="1"/>
</dbReference>
<dbReference type="RefSeq" id="WP_350937892.1">
    <property type="nucleotide sequence ID" value="NZ_JAYWLC010000012.1"/>
</dbReference>
<dbReference type="SUPFAM" id="SSF53822">
    <property type="entry name" value="Periplasmic binding protein-like I"/>
    <property type="match status" value="1"/>
</dbReference>
<dbReference type="NCBIfam" id="TIGR03407">
    <property type="entry name" value="urea_ABC_UrtA"/>
    <property type="match status" value="1"/>
</dbReference>
<reference evidence="2 3" key="1">
    <citation type="submission" date="2024-06" db="EMBL/GenBank/DDBJ databases">
        <title>Thioclava kandeliae sp. nov. from a rhizosphere soil sample of Kandelia candel in a mangrove.</title>
        <authorList>
            <person name="Mu T."/>
        </authorList>
    </citation>
    <scope>NUCLEOTIDE SEQUENCE [LARGE SCALE GENOMIC DNA]</scope>
    <source>
        <strain evidence="2 3">CPCC 100088</strain>
    </source>
</reference>